<dbReference type="InterPro" id="IPR036249">
    <property type="entry name" value="Thioredoxin-like_sf"/>
</dbReference>
<gene>
    <name evidence="3" type="ORF">GCM10023315_14820</name>
</gene>
<dbReference type="InterPro" id="IPR006660">
    <property type="entry name" value="Arsenate_reductase-like"/>
</dbReference>
<dbReference type="RefSeq" id="WP_345166477.1">
    <property type="nucleotide sequence ID" value="NZ_BAABJK010000004.1"/>
</dbReference>
<comment type="caution">
    <text evidence="3">The sequence shown here is derived from an EMBL/GenBank/DDBJ whole genome shotgun (WGS) entry which is preliminary data.</text>
</comment>
<dbReference type="Proteomes" id="UP001501692">
    <property type="component" value="Unassembled WGS sequence"/>
</dbReference>
<comment type="similarity">
    <text evidence="1 2">Belongs to the ArsC family.</text>
</comment>
<dbReference type="PANTHER" id="PTHR30041">
    <property type="entry name" value="ARSENATE REDUCTASE"/>
    <property type="match status" value="1"/>
</dbReference>
<accession>A0ABP9HBL9</accession>
<sequence length="116" mass="13749">MKKVYYLKTCNTCVRILKELNLSSDYILQDIKNEEITVKQLEEMKALSGSYESLFSKRAKLYKEMDLKNQDLTERDYKQYILEHYTFLSRPVIISDNQIFIGNSKKTIELAKKSIH</sequence>
<dbReference type="PROSITE" id="PS51353">
    <property type="entry name" value="ARSC"/>
    <property type="match status" value="1"/>
</dbReference>
<dbReference type="PANTHER" id="PTHR30041:SF7">
    <property type="entry name" value="GLOBAL TRANSCRIPTIONAL REGULATOR SPX"/>
    <property type="match status" value="1"/>
</dbReference>
<organism evidence="3 4">
    <name type="scientific">Algibacter aquimarinus</name>
    <dbReference type="NCBI Taxonomy" id="1136748"/>
    <lineage>
        <taxon>Bacteria</taxon>
        <taxon>Pseudomonadati</taxon>
        <taxon>Bacteroidota</taxon>
        <taxon>Flavobacteriia</taxon>
        <taxon>Flavobacteriales</taxon>
        <taxon>Flavobacteriaceae</taxon>
        <taxon>Algibacter</taxon>
    </lineage>
</organism>
<protein>
    <submittedName>
        <fullName evidence="3">Arsenate reductase</fullName>
    </submittedName>
</protein>
<keyword evidence="4" id="KW-1185">Reference proteome</keyword>
<evidence type="ECO:0000313" key="3">
    <source>
        <dbReference type="EMBL" id="GAA4966553.1"/>
    </source>
</evidence>
<dbReference type="Pfam" id="PF03960">
    <property type="entry name" value="ArsC"/>
    <property type="match status" value="1"/>
</dbReference>
<evidence type="ECO:0000256" key="2">
    <source>
        <dbReference type="PROSITE-ProRule" id="PRU01282"/>
    </source>
</evidence>
<dbReference type="SUPFAM" id="SSF52833">
    <property type="entry name" value="Thioredoxin-like"/>
    <property type="match status" value="1"/>
</dbReference>
<dbReference type="Gene3D" id="3.40.30.10">
    <property type="entry name" value="Glutaredoxin"/>
    <property type="match status" value="1"/>
</dbReference>
<proteinExistence type="inferred from homology"/>
<evidence type="ECO:0000313" key="4">
    <source>
        <dbReference type="Proteomes" id="UP001501692"/>
    </source>
</evidence>
<dbReference type="EMBL" id="BAABJK010000004">
    <property type="protein sequence ID" value="GAA4966553.1"/>
    <property type="molecule type" value="Genomic_DNA"/>
</dbReference>
<reference evidence="4" key="1">
    <citation type="journal article" date="2019" name="Int. J. Syst. Evol. Microbiol.">
        <title>The Global Catalogue of Microorganisms (GCM) 10K type strain sequencing project: providing services to taxonomists for standard genome sequencing and annotation.</title>
        <authorList>
            <consortium name="The Broad Institute Genomics Platform"/>
            <consortium name="The Broad Institute Genome Sequencing Center for Infectious Disease"/>
            <person name="Wu L."/>
            <person name="Ma J."/>
        </authorList>
    </citation>
    <scope>NUCLEOTIDE SEQUENCE [LARGE SCALE GENOMIC DNA]</scope>
    <source>
        <strain evidence="4">JCM 18287</strain>
    </source>
</reference>
<name>A0ABP9HBL9_9FLAO</name>
<evidence type="ECO:0000256" key="1">
    <source>
        <dbReference type="ARBA" id="ARBA00007198"/>
    </source>
</evidence>